<dbReference type="PIRSF" id="PIRSF021292">
    <property type="entry name" value="Competence_ComGD"/>
    <property type="match status" value="1"/>
</dbReference>
<dbReference type="PROSITE" id="PS00409">
    <property type="entry name" value="PROKAR_NTER_METHYL"/>
    <property type="match status" value="1"/>
</dbReference>
<dbReference type="InterPro" id="IPR016785">
    <property type="entry name" value="ComGD"/>
</dbReference>
<name>A6TR18_ALKMQ</name>
<dbReference type="EMBL" id="CP000724">
    <property type="protein sequence ID" value="ABR48636.1"/>
    <property type="molecule type" value="Genomic_DNA"/>
</dbReference>
<dbReference type="InterPro" id="IPR045584">
    <property type="entry name" value="Pilin-like"/>
</dbReference>
<dbReference type="HOGENOM" id="CLU_1792401_0_0_9"/>
<accession>A6TR18</accession>
<reference evidence="3" key="1">
    <citation type="journal article" date="2016" name="Genome Announc.">
        <title>Complete genome sequence of Alkaliphilus metalliredigens strain QYMF, an alkaliphilic and metal-reducing bacterium isolated from borax-contaminated leachate ponds.</title>
        <authorList>
            <person name="Hwang C."/>
            <person name="Copeland A."/>
            <person name="Lucas S."/>
            <person name="Lapidus A."/>
            <person name="Barry K."/>
            <person name="Detter J.C."/>
            <person name="Glavina Del Rio T."/>
            <person name="Hammon N."/>
            <person name="Israni S."/>
            <person name="Dalin E."/>
            <person name="Tice H."/>
            <person name="Pitluck S."/>
            <person name="Chertkov O."/>
            <person name="Brettin T."/>
            <person name="Bruce D."/>
            <person name="Han C."/>
            <person name="Schmutz J."/>
            <person name="Larimer F."/>
            <person name="Land M.L."/>
            <person name="Hauser L."/>
            <person name="Kyrpides N."/>
            <person name="Mikhailova N."/>
            <person name="Ye Q."/>
            <person name="Zhou J."/>
            <person name="Richardson P."/>
            <person name="Fields M.W."/>
        </authorList>
    </citation>
    <scope>NUCLEOTIDE SEQUENCE [LARGE SCALE GENOMIC DNA]</scope>
    <source>
        <strain evidence="3">QYMF</strain>
    </source>
</reference>
<dbReference type="InterPro" id="IPR012902">
    <property type="entry name" value="N_methyl_site"/>
</dbReference>
<dbReference type="RefSeq" id="WP_012063611.1">
    <property type="nucleotide sequence ID" value="NC_009633.1"/>
</dbReference>
<evidence type="ECO:0000256" key="1">
    <source>
        <dbReference type="SAM" id="Phobius"/>
    </source>
</evidence>
<dbReference type="STRING" id="293826.Amet_2483"/>
<organism evidence="2 3">
    <name type="scientific">Alkaliphilus metalliredigens (strain QYMF)</name>
    <dbReference type="NCBI Taxonomy" id="293826"/>
    <lineage>
        <taxon>Bacteria</taxon>
        <taxon>Bacillati</taxon>
        <taxon>Bacillota</taxon>
        <taxon>Clostridia</taxon>
        <taxon>Peptostreptococcales</taxon>
        <taxon>Natronincolaceae</taxon>
        <taxon>Alkaliphilus</taxon>
    </lineage>
</organism>
<dbReference type="NCBIfam" id="TIGR02532">
    <property type="entry name" value="IV_pilin_GFxxxE"/>
    <property type="match status" value="1"/>
</dbReference>
<dbReference type="GO" id="GO:0030420">
    <property type="term" value="P:establishment of competence for transformation"/>
    <property type="evidence" value="ECO:0007669"/>
    <property type="project" value="InterPro"/>
</dbReference>
<keyword evidence="1" id="KW-0812">Transmembrane</keyword>
<evidence type="ECO:0000313" key="3">
    <source>
        <dbReference type="Proteomes" id="UP000001572"/>
    </source>
</evidence>
<keyword evidence="1" id="KW-0472">Membrane</keyword>
<gene>
    <name evidence="2" type="ordered locus">Amet_2483</name>
</gene>
<keyword evidence="1" id="KW-1133">Transmembrane helix</keyword>
<feature type="transmembrane region" description="Helical" evidence="1">
    <location>
        <begin position="7"/>
        <end position="28"/>
    </location>
</feature>
<dbReference type="SUPFAM" id="SSF54523">
    <property type="entry name" value="Pili subunits"/>
    <property type="match status" value="1"/>
</dbReference>
<protein>
    <recommendedName>
        <fullName evidence="4">Prepilin-type N-terminal cleavage/methylation domain-containing protein</fullName>
    </recommendedName>
</protein>
<evidence type="ECO:0008006" key="4">
    <source>
        <dbReference type="Google" id="ProtNLM"/>
    </source>
</evidence>
<keyword evidence="3" id="KW-1185">Reference proteome</keyword>
<proteinExistence type="predicted"/>
<dbReference type="KEGG" id="amt:Amet_2483"/>
<evidence type="ECO:0000313" key="2">
    <source>
        <dbReference type="EMBL" id="ABR48636.1"/>
    </source>
</evidence>
<dbReference type="AlphaFoldDB" id="A6TR18"/>
<dbReference type="Gene3D" id="3.30.700.10">
    <property type="entry name" value="Glycoprotein, Type 4 Pilin"/>
    <property type="match status" value="1"/>
</dbReference>
<dbReference type="Pfam" id="PF07963">
    <property type="entry name" value="N_methyl"/>
    <property type="match status" value="1"/>
</dbReference>
<sequence length="144" mass="16211">MNNNEKGFTLIEIIITLSIIAIMGAMAFPSYRGFYNEIALKTTAQEIESALHLAQQRSIDESREFCVELIGNEIRVREYVFGGKVVFLQEMSPKIKVSTESLSRISYTRDGVSRYGAFVITNGKNKAKVDTLIGTGRVRISYFK</sequence>
<dbReference type="Proteomes" id="UP000001572">
    <property type="component" value="Chromosome"/>
</dbReference>